<feature type="transmembrane region" description="Helical" evidence="2">
    <location>
        <begin position="6"/>
        <end position="27"/>
    </location>
</feature>
<dbReference type="AlphaFoldDB" id="A0A1E3PZG2"/>
<keyword evidence="2" id="KW-1133">Transmembrane helix</keyword>
<dbReference type="EMBL" id="KV454299">
    <property type="protein sequence ID" value="ODQ70835.1"/>
    <property type="molecule type" value="Genomic_DNA"/>
</dbReference>
<evidence type="ECO:0000313" key="4">
    <source>
        <dbReference type="Proteomes" id="UP000094385"/>
    </source>
</evidence>
<dbReference type="OrthoDB" id="10361746at2759"/>
<proteinExistence type="predicted"/>
<dbReference type="Proteomes" id="UP000094385">
    <property type="component" value="Unassembled WGS sequence"/>
</dbReference>
<protein>
    <submittedName>
        <fullName evidence="3">Uncharacterized protein</fullName>
    </submittedName>
</protein>
<sequence>MSRRLLLRIMPPIVAGMAGVYSGFAFFDPIFREERNRLIREGIIVLPDHPPSHGQPQGAGTPIKSPAPPSVTTETVIKPVKPPLVSSDVSLPDAQASKSFVYSLVHPSDLFSSRDQNTSGDSLPLKEAFEVAIDQAAPIENEPAADSSADAK</sequence>
<reference evidence="3 4" key="1">
    <citation type="journal article" date="2016" name="Proc. Natl. Acad. Sci. U.S.A.">
        <title>Comparative genomics of biotechnologically important yeasts.</title>
        <authorList>
            <person name="Riley R."/>
            <person name="Haridas S."/>
            <person name="Wolfe K.H."/>
            <person name="Lopes M.R."/>
            <person name="Hittinger C.T."/>
            <person name="Goeker M."/>
            <person name="Salamov A.A."/>
            <person name="Wisecaver J.H."/>
            <person name="Long T.M."/>
            <person name="Calvey C.H."/>
            <person name="Aerts A.L."/>
            <person name="Barry K.W."/>
            <person name="Choi C."/>
            <person name="Clum A."/>
            <person name="Coughlan A.Y."/>
            <person name="Deshpande S."/>
            <person name="Douglass A.P."/>
            <person name="Hanson S.J."/>
            <person name="Klenk H.-P."/>
            <person name="LaButti K.M."/>
            <person name="Lapidus A."/>
            <person name="Lindquist E.A."/>
            <person name="Lipzen A.M."/>
            <person name="Meier-Kolthoff J.P."/>
            <person name="Ohm R.A."/>
            <person name="Otillar R.P."/>
            <person name="Pangilinan J.L."/>
            <person name="Peng Y."/>
            <person name="Rokas A."/>
            <person name="Rosa C.A."/>
            <person name="Scheuner C."/>
            <person name="Sibirny A.A."/>
            <person name="Slot J.C."/>
            <person name="Stielow J.B."/>
            <person name="Sun H."/>
            <person name="Kurtzman C.P."/>
            <person name="Blackwell M."/>
            <person name="Grigoriev I.V."/>
            <person name="Jeffries T.W."/>
        </authorList>
    </citation>
    <scope>NUCLEOTIDE SEQUENCE [LARGE SCALE GENOMIC DNA]</scope>
    <source>
        <strain evidence="3 4">NRRL Y-11557</strain>
    </source>
</reference>
<feature type="region of interest" description="Disordered" evidence="1">
    <location>
        <begin position="48"/>
        <end position="74"/>
    </location>
</feature>
<name>A0A1E3PZG2_LIPST</name>
<keyword evidence="4" id="KW-1185">Reference proteome</keyword>
<keyword evidence="2" id="KW-0472">Membrane</keyword>
<evidence type="ECO:0000313" key="3">
    <source>
        <dbReference type="EMBL" id="ODQ70835.1"/>
    </source>
</evidence>
<accession>A0A1E3PZG2</accession>
<keyword evidence="2" id="KW-0812">Transmembrane</keyword>
<gene>
    <name evidence="3" type="ORF">LIPSTDRAFT_65284</name>
</gene>
<evidence type="ECO:0000256" key="1">
    <source>
        <dbReference type="SAM" id="MobiDB-lite"/>
    </source>
</evidence>
<evidence type="ECO:0000256" key="2">
    <source>
        <dbReference type="SAM" id="Phobius"/>
    </source>
</evidence>
<organism evidence="3 4">
    <name type="scientific">Lipomyces starkeyi NRRL Y-11557</name>
    <dbReference type="NCBI Taxonomy" id="675824"/>
    <lineage>
        <taxon>Eukaryota</taxon>
        <taxon>Fungi</taxon>
        <taxon>Dikarya</taxon>
        <taxon>Ascomycota</taxon>
        <taxon>Saccharomycotina</taxon>
        <taxon>Lipomycetes</taxon>
        <taxon>Lipomycetales</taxon>
        <taxon>Lipomycetaceae</taxon>
        <taxon>Lipomyces</taxon>
    </lineage>
</organism>